<proteinExistence type="predicted"/>
<reference evidence="3" key="1">
    <citation type="submission" date="2016-11" db="UniProtKB">
        <authorList>
            <consortium name="WormBaseParasite"/>
        </authorList>
    </citation>
    <scope>IDENTIFICATION</scope>
</reference>
<dbReference type="GO" id="GO:0005634">
    <property type="term" value="C:nucleus"/>
    <property type="evidence" value="ECO:0007669"/>
    <property type="project" value="TreeGrafter"/>
</dbReference>
<feature type="region of interest" description="Disordered" evidence="1">
    <location>
        <begin position="94"/>
        <end position="139"/>
    </location>
</feature>
<dbReference type="AlphaFoldDB" id="A0A1I8F8C4"/>
<evidence type="ECO:0000256" key="1">
    <source>
        <dbReference type="SAM" id="MobiDB-lite"/>
    </source>
</evidence>
<name>A0A1I8F8C4_9PLAT</name>
<dbReference type="InterPro" id="IPR013289">
    <property type="entry name" value="CBFA2T1/2/3"/>
</dbReference>
<dbReference type="SUPFAM" id="SSF144232">
    <property type="entry name" value="HIT/MYND zinc finger-like"/>
    <property type="match status" value="1"/>
</dbReference>
<dbReference type="PRINTS" id="PR01875">
    <property type="entry name" value="ETOFAMILY"/>
</dbReference>
<keyword evidence="2" id="KW-1185">Reference proteome</keyword>
<dbReference type="PANTHER" id="PTHR10379">
    <property type="entry name" value="MTG8 ETO EIGHT TWENTY ONE PROTEIN"/>
    <property type="match status" value="1"/>
</dbReference>
<evidence type="ECO:0000313" key="3">
    <source>
        <dbReference type="WBParaSite" id="maker-unitig_23834-snap-gene-0.2-mRNA-1"/>
    </source>
</evidence>
<dbReference type="GO" id="GO:0003714">
    <property type="term" value="F:transcription corepressor activity"/>
    <property type="evidence" value="ECO:0007669"/>
    <property type="project" value="InterPro"/>
</dbReference>
<organism evidence="2 3">
    <name type="scientific">Macrostomum lignano</name>
    <dbReference type="NCBI Taxonomy" id="282301"/>
    <lineage>
        <taxon>Eukaryota</taxon>
        <taxon>Metazoa</taxon>
        <taxon>Spiralia</taxon>
        <taxon>Lophotrochozoa</taxon>
        <taxon>Platyhelminthes</taxon>
        <taxon>Rhabditophora</taxon>
        <taxon>Macrostomorpha</taxon>
        <taxon>Macrostomida</taxon>
        <taxon>Macrostomidae</taxon>
        <taxon>Macrostomum</taxon>
    </lineage>
</organism>
<dbReference type="PANTHER" id="PTHR10379:SF14">
    <property type="entry name" value="NERVY, ISOFORM D"/>
    <property type="match status" value="1"/>
</dbReference>
<dbReference type="Gene3D" id="6.10.140.2220">
    <property type="match status" value="1"/>
</dbReference>
<accession>A0A1I8F8C4</accession>
<evidence type="ECO:0000313" key="2">
    <source>
        <dbReference type="Proteomes" id="UP000095280"/>
    </source>
</evidence>
<dbReference type="WBParaSite" id="maker-unitig_23834-snap-gene-0.2-mRNA-1">
    <property type="protein sequence ID" value="maker-unitig_23834-snap-gene-0.2-mRNA-1"/>
    <property type="gene ID" value="maker-unitig_23834-snap-gene-0.2"/>
</dbReference>
<protein>
    <submittedName>
        <fullName evidence="3">CXXC-type domain-containing protein</fullName>
    </submittedName>
</protein>
<dbReference type="Proteomes" id="UP000095280">
    <property type="component" value="Unplaced"/>
</dbReference>
<sequence>PVLADSLVSSLRRQAQQEARAAVAAAEARAEQLLAAERLRSQRMAARIREEALAASRVQVGSAETCWNCGRIASETCSGCSAARYCGQLLPAPGLGPAQGHMRNSGQQESPIEDDSEGDRAPSLRPQDQGKRTAAGPPLTCSDLLAFISPEQE</sequence>